<keyword evidence="2" id="KW-1185">Reference proteome</keyword>
<comment type="caution">
    <text evidence="1">The sequence shown here is derived from an EMBL/GenBank/DDBJ whole genome shotgun (WGS) entry which is preliminary data.</text>
</comment>
<dbReference type="OrthoDB" id="5102541at2759"/>
<sequence length="475" mass="55362">MDFFSRLPSLVQSDIIIRLESEADIMSLIQASPAMLSHFTAYRLSILRAILNNLLANDKAGDMIRDALGIVFISNASKARLYHNDGLWNTLELCQHNIDDLRRLHRLFSRMITFIEDYITKATNKFPPRAYMGLPDLKTGTGSYFKGRPVNTDPVRFTTLTSSERQRLLACFLRYELLSKIHHPQVWTIRERIKLYNKIAQSYGLSRLSNLELPSVHEYYRGLYGAIFAHCQDSWLPDQPGICHKGMMRNDGPSDDCRLLFPDNLFFDARAYLAELNIKKIFNLDVLPSLGLDLITTLVIFLNKDPGNSQHVRKWLRTFLTSTGVEYYPWIDDSCFYLQSYKEGYLHDNSLSNLNNRPKGFITLQHQIWKQRAWGLLDDSRLWPEMTSHFPTVHRLRKLDEGLIMDHARRERRSQKWQDYYAGKRLNAPRHQRDEETDQDVPQEYTGFVTRFFDKVPGAGLPTAWNIDSEDQQDM</sequence>
<protein>
    <submittedName>
        <fullName evidence="1">Uncharacterized protein</fullName>
    </submittedName>
</protein>
<accession>A0A8H5WW71</accession>
<dbReference type="Proteomes" id="UP000567885">
    <property type="component" value="Unassembled WGS sequence"/>
</dbReference>
<dbReference type="EMBL" id="JAAGWQ010000061">
    <property type="protein sequence ID" value="KAF5672274.1"/>
    <property type="molecule type" value="Genomic_DNA"/>
</dbReference>
<evidence type="ECO:0000313" key="2">
    <source>
        <dbReference type="Proteomes" id="UP000567885"/>
    </source>
</evidence>
<proteinExistence type="predicted"/>
<organism evidence="1 2">
    <name type="scientific">Fusarium heterosporum</name>
    <dbReference type="NCBI Taxonomy" id="42747"/>
    <lineage>
        <taxon>Eukaryota</taxon>
        <taxon>Fungi</taxon>
        <taxon>Dikarya</taxon>
        <taxon>Ascomycota</taxon>
        <taxon>Pezizomycotina</taxon>
        <taxon>Sordariomycetes</taxon>
        <taxon>Hypocreomycetidae</taxon>
        <taxon>Hypocreales</taxon>
        <taxon>Nectriaceae</taxon>
        <taxon>Fusarium</taxon>
        <taxon>Fusarium heterosporum species complex</taxon>
    </lineage>
</organism>
<evidence type="ECO:0000313" key="1">
    <source>
        <dbReference type="EMBL" id="KAF5672274.1"/>
    </source>
</evidence>
<gene>
    <name evidence="1" type="ORF">FHETE_3772</name>
</gene>
<reference evidence="1 2" key="1">
    <citation type="submission" date="2020-05" db="EMBL/GenBank/DDBJ databases">
        <title>Identification and distribution of gene clusters putatively required for synthesis of sphingolipid metabolism inhibitors in phylogenetically diverse species of the filamentous fungus Fusarium.</title>
        <authorList>
            <person name="Kim H.-S."/>
            <person name="Busman M."/>
            <person name="Brown D.W."/>
            <person name="Divon H."/>
            <person name="Uhlig S."/>
            <person name="Proctor R.H."/>
        </authorList>
    </citation>
    <scope>NUCLEOTIDE SEQUENCE [LARGE SCALE GENOMIC DNA]</scope>
    <source>
        <strain evidence="1 2">NRRL 20693</strain>
    </source>
</reference>
<dbReference type="AlphaFoldDB" id="A0A8H5WW71"/>
<name>A0A8H5WW71_FUSHE</name>